<dbReference type="Proteomes" id="UP000501868">
    <property type="component" value="Chromosome"/>
</dbReference>
<accession>A0A6H1P751</accession>
<dbReference type="GO" id="GO:0006635">
    <property type="term" value="P:fatty acid beta-oxidation"/>
    <property type="evidence" value="ECO:0007669"/>
    <property type="project" value="TreeGrafter"/>
</dbReference>
<dbReference type="PANTHER" id="PTHR11941:SF54">
    <property type="entry name" value="ENOYL-COA HYDRATASE, MITOCHONDRIAL"/>
    <property type="match status" value="1"/>
</dbReference>
<evidence type="ECO:0000313" key="4">
    <source>
        <dbReference type="Proteomes" id="UP000501868"/>
    </source>
</evidence>
<dbReference type="AlphaFoldDB" id="A0A6H1P751"/>
<organism evidence="3 4">
    <name type="scientific">Priestia megaterium</name>
    <name type="common">Bacillus megaterium</name>
    <dbReference type="NCBI Taxonomy" id="1404"/>
    <lineage>
        <taxon>Bacteria</taxon>
        <taxon>Bacillati</taxon>
        <taxon>Bacillota</taxon>
        <taxon>Bacilli</taxon>
        <taxon>Bacillales</taxon>
        <taxon>Bacillaceae</taxon>
        <taxon>Priestia</taxon>
    </lineage>
</organism>
<gene>
    <name evidence="3" type="ORF">HFZ78_23805</name>
</gene>
<evidence type="ECO:0000313" key="3">
    <source>
        <dbReference type="EMBL" id="QIZ09348.1"/>
    </source>
</evidence>
<dbReference type="InterPro" id="IPR029045">
    <property type="entry name" value="ClpP/crotonase-like_dom_sf"/>
</dbReference>
<dbReference type="Pfam" id="PF00378">
    <property type="entry name" value="ECH_1"/>
    <property type="match status" value="1"/>
</dbReference>
<dbReference type="Gene3D" id="3.90.226.10">
    <property type="entry name" value="2-enoyl-CoA Hydratase, Chain A, domain 1"/>
    <property type="match status" value="1"/>
</dbReference>
<evidence type="ECO:0000256" key="1">
    <source>
        <dbReference type="ARBA" id="ARBA00005254"/>
    </source>
</evidence>
<proteinExistence type="inferred from homology"/>
<protein>
    <submittedName>
        <fullName evidence="3">Enoyl-CoA hydratase/isomerase family protein</fullName>
    </submittedName>
</protein>
<dbReference type="CDD" id="cd06558">
    <property type="entry name" value="crotonase-like"/>
    <property type="match status" value="1"/>
</dbReference>
<sequence>MAHLTYKIENQIAVITLNNPPQNRLSPRMIEEFDEALDTIGNSDARALLIRAEGPDFSFGGDIVPWPDMTAHELRTLLERYLVTFNRFESLSIPTVAAVQGLCFGGGLELAVRADVIFAGETARFGHPEQTLGIITVLGGVYRVAERAGRQKAIEWAFTSEQVPAKVMENHGVINRVVTDDKLFDEAMNFVEKLAIGPTSAHGVHKALLRIWATGGLSAADQAVLELGLPLFESEDVKLALPVSVEAFKEGKPRPAFPFKGK</sequence>
<dbReference type="PROSITE" id="PS00166">
    <property type="entry name" value="ENOYL_COA_HYDRATASE"/>
    <property type="match status" value="1"/>
</dbReference>
<dbReference type="InterPro" id="IPR001753">
    <property type="entry name" value="Enoyl-CoA_hydra/iso"/>
</dbReference>
<dbReference type="InterPro" id="IPR018376">
    <property type="entry name" value="Enoyl-CoA_hyd/isom_CS"/>
</dbReference>
<reference evidence="3 4" key="1">
    <citation type="submission" date="2020-04" db="EMBL/GenBank/DDBJ databases">
        <title>Genome-Wide Identification of 5-Methylcytosine Sites in Bacterial Genomes By High-Throughput Sequencing of MspJI Restriction Fragments.</title>
        <authorList>
            <person name="Wu V."/>
        </authorList>
    </citation>
    <scope>NUCLEOTIDE SEQUENCE [LARGE SCALE GENOMIC DNA]</scope>
    <source>
        <strain evidence="3 4">S2</strain>
    </source>
</reference>
<dbReference type="GO" id="GO:0016853">
    <property type="term" value="F:isomerase activity"/>
    <property type="evidence" value="ECO:0007669"/>
    <property type="project" value="UniProtKB-KW"/>
</dbReference>
<name>A0A6H1P751_PRIMG</name>
<dbReference type="PANTHER" id="PTHR11941">
    <property type="entry name" value="ENOYL-COA HYDRATASE-RELATED"/>
    <property type="match status" value="1"/>
</dbReference>
<reference evidence="3 4" key="2">
    <citation type="submission" date="2020-04" db="EMBL/GenBank/DDBJ databases">
        <authorList>
            <person name="Fomenkov A."/>
            <person name="Anton B.P."/>
            <person name="Roberts R.J."/>
        </authorList>
    </citation>
    <scope>NUCLEOTIDE SEQUENCE [LARGE SCALE GENOMIC DNA]</scope>
    <source>
        <strain evidence="3 4">S2</strain>
    </source>
</reference>
<dbReference type="SUPFAM" id="SSF52096">
    <property type="entry name" value="ClpP/crotonase"/>
    <property type="match status" value="1"/>
</dbReference>
<comment type="similarity">
    <text evidence="1 2">Belongs to the enoyl-CoA hydratase/isomerase family.</text>
</comment>
<dbReference type="EMBL" id="CP051128">
    <property type="protein sequence ID" value="QIZ09348.1"/>
    <property type="molecule type" value="Genomic_DNA"/>
</dbReference>
<evidence type="ECO:0000256" key="2">
    <source>
        <dbReference type="RuleBase" id="RU003707"/>
    </source>
</evidence>
<keyword evidence="3" id="KW-0413">Isomerase</keyword>